<name>A0A8S9UN39_PHYIN</name>
<reference evidence="1" key="1">
    <citation type="submission" date="2020-03" db="EMBL/GenBank/DDBJ databases">
        <title>Hybrid Assembly of Korean Phytophthora infestans isolates.</title>
        <authorList>
            <person name="Prokchorchik M."/>
            <person name="Lee Y."/>
            <person name="Seo J."/>
            <person name="Cho J.-H."/>
            <person name="Park Y.-E."/>
            <person name="Jang D.-C."/>
            <person name="Im J.-S."/>
            <person name="Choi J.-G."/>
            <person name="Park H.-J."/>
            <person name="Lee G.-B."/>
            <person name="Lee Y.-G."/>
            <person name="Hong S.-Y."/>
            <person name="Cho K."/>
            <person name="Sohn K.H."/>
        </authorList>
    </citation>
    <scope>NUCLEOTIDE SEQUENCE</scope>
    <source>
        <strain evidence="1">KR_2_A2</strain>
    </source>
</reference>
<dbReference type="EMBL" id="JAACNO010001200">
    <property type="protein sequence ID" value="KAF4142176.1"/>
    <property type="molecule type" value="Genomic_DNA"/>
</dbReference>
<comment type="caution">
    <text evidence="1">The sequence shown here is derived from an EMBL/GenBank/DDBJ whole genome shotgun (WGS) entry which is preliminary data.</text>
</comment>
<proteinExistence type="predicted"/>
<gene>
    <name evidence="1" type="ORF">GN958_ATG08633</name>
</gene>
<accession>A0A8S9UN39</accession>
<organism evidence="1 2">
    <name type="scientific">Phytophthora infestans</name>
    <name type="common">Potato late blight agent</name>
    <name type="synonym">Botrytis infestans</name>
    <dbReference type="NCBI Taxonomy" id="4787"/>
    <lineage>
        <taxon>Eukaryota</taxon>
        <taxon>Sar</taxon>
        <taxon>Stramenopiles</taxon>
        <taxon>Oomycota</taxon>
        <taxon>Peronosporomycetes</taxon>
        <taxon>Peronosporales</taxon>
        <taxon>Peronosporaceae</taxon>
        <taxon>Phytophthora</taxon>
    </lineage>
</organism>
<protein>
    <submittedName>
        <fullName evidence="1">Uncharacterized protein</fullName>
    </submittedName>
</protein>
<dbReference type="AlphaFoldDB" id="A0A8S9UN39"/>
<evidence type="ECO:0000313" key="1">
    <source>
        <dbReference type="EMBL" id="KAF4142176.1"/>
    </source>
</evidence>
<evidence type="ECO:0000313" key="2">
    <source>
        <dbReference type="Proteomes" id="UP000704712"/>
    </source>
</evidence>
<dbReference type="Proteomes" id="UP000704712">
    <property type="component" value="Unassembled WGS sequence"/>
</dbReference>
<sequence length="60" mass="6900">MVVILADKRKWEWVPLYVASSIVKEFCFRGRFAEAIEAYASLLLTDLCWNPDSYLGPEST</sequence>